<dbReference type="OrthoDB" id="2859538at2759"/>
<protein>
    <recommendedName>
        <fullName evidence="3">F-box domain-containing protein</fullName>
    </recommendedName>
</protein>
<proteinExistence type="predicted"/>
<gene>
    <name evidence="1" type="ORF">SCHPADRAFT_939782</name>
</gene>
<reference evidence="1 2" key="1">
    <citation type="submission" date="2015-04" db="EMBL/GenBank/DDBJ databases">
        <title>Complete genome sequence of Schizopora paradoxa KUC8140, a cosmopolitan wood degrader in East Asia.</title>
        <authorList>
            <consortium name="DOE Joint Genome Institute"/>
            <person name="Min B."/>
            <person name="Park H."/>
            <person name="Jang Y."/>
            <person name="Kim J.-J."/>
            <person name="Kim K.H."/>
            <person name="Pangilinan J."/>
            <person name="Lipzen A."/>
            <person name="Riley R."/>
            <person name="Grigoriev I.V."/>
            <person name="Spatafora J.W."/>
            <person name="Choi I.-G."/>
        </authorList>
    </citation>
    <scope>NUCLEOTIDE SEQUENCE [LARGE SCALE GENOMIC DNA]</scope>
    <source>
        <strain evidence="1 2">KUC8140</strain>
    </source>
</reference>
<organism evidence="1 2">
    <name type="scientific">Schizopora paradoxa</name>
    <dbReference type="NCBI Taxonomy" id="27342"/>
    <lineage>
        <taxon>Eukaryota</taxon>
        <taxon>Fungi</taxon>
        <taxon>Dikarya</taxon>
        <taxon>Basidiomycota</taxon>
        <taxon>Agaricomycotina</taxon>
        <taxon>Agaricomycetes</taxon>
        <taxon>Hymenochaetales</taxon>
        <taxon>Schizoporaceae</taxon>
        <taxon>Schizopora</taxon>
    </lineage>
</organism>
<dbReference type="Proteomes" id="UP000053477">
    <property type="component" value="Unassembled WGS sequence"/>
</dbReference>
<dbReference type="Gene3D" id="1.20.1280.50">
    <property type="match status" value="1"/>
</dbReference>
<sequence>MDIAFKIDTELQKDEMSGSNLKNASISSLNLDALLEIFEHGCSEPASIAPEKTVIVAPALTYSQVCRSWRSLVTAQSTLWSTISWGTYSEELVLPVRLQETEGSAVADERFVALWDLYLSRSGDALLDATVYFFLKKHCTRETRQHILESIFKEQHRLKYLKISCDYSALPEEKTYYLTMAPRLEILEINGTHCGGYHRPFLSSASLPGWVCLCEETNWSTAVPEESILIPWPK</sequence>
<evidence type="ECO:0008006" key="3">
    <source>
        <dbReference type="Google" id="ProtNLM"/>
    </source>
</evidence>
<dbReference type="EMBL" id="KQ085948">
    <property type="protein sequence ID" value="KLO14106.1"/>
    <property type="molecule type" value="Genomic_DNA"/>
</dbReference>
<accession>A0A0H2SB34</accession>
<name>A0A0H2SB34_9AGAM</name>
<dbReference type="InParanoid" id="A0A0H2SB34"/>
<evidence type="ECO:0000313" key="1">
    <source>
        <dbReference type="EMBL" id="KLO14106.1"/>
    </source>
</evidence>
<evidence type="ECO:0000313" key="2">
    <source>
        <dbReference type="Proteomes" id="UP000053477"/>
    </source>
</evidence>
<keyword evidence="2" id="KW-1185">Reference proteome</keyword>
<dbReference type="AlphaFoldDB" id="A0A0H2SB34"/>